<dbReference type="PATRIC" id="fig|1245469.3.peg.1628"/>
<sequence>MFTIAHAATWLVVGLVGGSLAGMLVKGRKAGFGLLANIGLGCVGAVIGGALFAMFGLFPGLDSIVISLRDVVAAFAGSLVVLAAIWLWSARAAS</sequence>
<dbReference type="AlphaFoldDB" id="M4ZN25"/>
<dbReference type="Proteomes" id="UP000011841">
    <property type="component" value="Chromosome"/>
</dbReference>
<evidence type="ECO:0000313" key="2">
    <source>
        <dbReference type="EMBL" id="BAM87595.1"/>
    </source>
</evidence>
<gene>
    <name evidence="2" type="ORF">S58_15870</name>
</gene>
<feature type="transmembrane region" description="Helical" evidence="1">
    <location>
        <begin position="32"/>
        <end position="58"/>
    </location>
</feature>
<evidence type="ECO:0000313" key="3">
    <source>
        <dbReference type="Proteomes" id="UP000011841"/>
    </source>
</evidence>
<dbReference type="OrthoDB" id="7933709at2"/>
<dbReference type="EMBL" id="AP012603">
    <property type="protein sequence ID" value="BAM87595.1"/>
    <property type="molecule type" value="Genomic_DNA"/>
</dbReference>
<dbReference type="GeneID" id="301815525"/>
<protein>
    <submittedName>
        <fullName evidence="2">Transglycosylase associated protein, putative</fullName>
    </submittedName>
</protein>
<name>M4ZN25_9BRAD</name>
<keyword evidence="1" id="KW-0812">Transmembrane</keyword>
<dbReference type="HOGENOM" id="CLU_160040_0_1_5"/>
<keyword evidence="1" id="KW-0472">Membrane</keyword>
<organism evidence="2 3">
    <name type="scientific">Bradyrhizobium oligotrophicum S58</name>
    <dbReference type="NCBI Taxonomy" id="1245469"/>
    <lineage>
        <taxon>Bacteria</taxon>
        <taxon>Pseudomonadati</taxon>
        <taxon>Pseudomonadota</taxon>
        <taxon>Alphaproteobacteria</taxon>
        <taxon>Hyphomicrobiales</taxon>
        <taxon>Nitrobacteraceae</taxon>
        <taxon>Bradyrhizobium</taxon>
    </lineage>
</organism>
<keyword evidence="3" id="KW-1185">Reference proteome</keyword>
<proteinExistence type="predicted"/>
<evidence type="ECO:0000256" key="1">
    <source>
        <dbReference type="SAM" id="Phobius"/>
    </source>
</evidence>
<feature type="transmembrane region" description="Helical" evidence="1">
    <location>
        <begin position="6"/>
        <end position="25"/>
    </location>
</feature>
<dbReference type="eggNOG" id="ENOG503493Q">
    <property type="taxonomic scope" value="Bacteria"/>
</dbReference>
<feature type="transmembrane region" description="Helical" evidence="1">
    <location>
        <begin position="64"/>
        <end position="88"/>
    </location>
</feature>
<accession>M4ZN25</accession>
<dbReference type="RefSeq" id="WP_015664724.1">
    <property type="nucleotide sequence ID" value="NC_020453.1"/>
</dbReference>
<reference evidence="2 3" key="1">
    <citation type="journal article" date="2013" name="Appl. Environ. Microbiol.">
        <title>Genome analysis suggests that the soil oligotrophic bacterium Agromonas oligotrophica (Bradyrhizobium oligotrophicum) is a nitrogen-fixing symbiont of Aeschynomene indica.</title>
        <authorList>
            <person name="Okubo T."/>
            <person name="Fukushima S."/>
            <person name="Itakura M."/>
            <person name="Oshima K."/>
            <person name="Longtonglang A."/>
            <person name="Teaumroong N."/>
            <person name="Mitsui H."/>
            <person name="Hattori M."/>
            <person name="Hattori R."/>
            <person name="Hattori T."/>
            <person name="Minamisawa K."/>
        </authorList>
    </citation>
    <scope>NUCLEOTIDE SEQUENCE [LARGE SCALE GENOMIC DNA]</scope>
    <source>
        <strain evidence="2 3">S58</strain>
    </source>
</reference>
<keyword evidence="1" id="KW-1133">Transmembrane helix</keyword>
<dbReference type="KEGG" id="aol:S58_15870"/>